<dbReference type="PROSITE" id="PS50893">
    <property type="entry name" value="ABC_TRANSPORTER_2"/>
    <property type="match status" value="1"/>
</dbReference>
<evidence type="ECO:0000256" key="2">
    <source>
        <dbReference type="ARBA" id="ARBA00022475"/>
    </source>
</evidence>
<keyword evidence="4 6" id="KW-0067">ATP-binding</keyword>
<dbReference type="GO" id="GO:0022857">
    <property type="term" value="F:transmembrane transporter activity"/>
    <property type="evidence" value="ECO:0007669"/>
    <property type="project" value="TreeGrafter"/>
</dbReference>
<evidence type="ECO:0000256" key="1">
    <source>
        <dbReference type="ARBA" id="ARBA00022448"/>
    </source>
</evidence>
<sequence>MPEHAIALENIDYTWPGSTAATLRIDSLSLEKGGQLFIAGPSGSGKSTLLALIGGIVTPQQGEVHVLGTPLHTLSGTQRDRFRVDHIGFIFQQFNLIPYLSVLENVLLPCRFSAVRSRGALDQGASPQEAAKHLLSELGLDDALWSRSASRLSVGQQQRVAAARALIGRPALIVADEPTSALDAAHQEDFINLLMQECARFSTALLFVSHDERLAGRFSRRFSLLSSAREAA</sequence>
<dbReference type="GO" id="GO:0016887">
    <property type="term" value="F:ATP hydrolysis activity"/>
    <property type="evidence" value="ECO:0007669"/>
    <property type="project" value="InterPro"/>
</dbReference>
<dbReference type="InterPro" id="IPR017911">
    <property type="entry name" value="MacB-like_ATP-bd"/>
</dbReference>
<evidence type="ECO:0000313" key="6">
    <source>
        <dbReference type="EMBL" id="WAW10171.1"/>
    </source>
</evidence>
<accession>A0A9E9P4J1</accession>
<keyword evidence="2" id="KW-0472">Membrane</keyword>
<proteinExistence type="predicted"/>
<keyword evidence="1" id="KW-0813">Transport</keyword>
<dbReference type="GO" id="GO:0005886">
    <property type="term" value="C:plasma membrane"/>
    <property type="evidence" value="ECO:0007669"/>
    <property type="project" value="TreeGrafter"/>
</dbReference>
<dbReference type="PANTHER" id="PTHR24220">
    <property type="entry name" value="IMPORT ATP-BINDING PROTEIN"/>
    <property type="match status" value="1"/>
</dbReference>
<keyword evidence="3" id="KW-0547">Nucleotide-binding</keyword>
<organism evidence="6 7">
    <name type="scientific">Oxalobacter vibrioformis</name>
    <dbReference type="NCBI Taxonomy" id="933080"/>
    <lineage>
        <taxon>Bacteria</taxon>
        <taxon>Pseudomonadati</taxon>
        <taxon>Pseudomonadota</taxon>
        <taxon>Betaproteobacteria</taxon>
        <taxon>Burkholderiales</taxon>
        <taxon>Oxalobacteraceae</taxon>
        <taxon>Oxalobacter</taxon>
    </lineage>
</organism>
<gene>
    <name evidence="6" type="ORF">NB640_00410</name>
</gene>
<dbReference type="GO" id="GO:0005524">
    <property type="term" value="F:ATP binding"/>
    <property type="evidence" value="ECO:0007669"/>
    <property type="project" value="UniProtKB-KW"/>
</dbReference>
<dbReference type="InterPro" id="IPR027417">
    <property type="entry name" value="P-loop_NTPase"/>
</dbReference>
<dbReference type="KEGG" id="ovb:NB640_00410"/>
<dbReference type="InterPro" id="IPR003593">
    <property type="entry name" value="AAA+_ATPase"/>
</dbReference>
<dbReference type="InterPro" id="IPR015854">
    <property type="entry name" value="ABC_transpr_LolD-like"/>
</dbReference>
<evidence type="ECO:0000256" key="3">
    <source>
        <dbReference type="ARBA" id="ARBA00022741"/>
    </source>
</evidence>
<dbReference type="EMBL" id="CP098242">
    <property type="protein sequence ID" value="WAW10171.1"/>
    <property type="molecule type" value="Genomic_DNA"/>
</dbReference>
<keyword evidence="2" id="KW-1003">Cell membrane</keyword>
<evidence type="ECO:0000259" key="5">
    <source>
        <dbReference type="PROSITE" id="PS50893"/>
    </source>
</evidence>
<dbReference type="RefSeq" id="WP_269309173.1">
    <property type="nucleotide sequence ID" value="NZ_CP098242.1"/>
</dbReference>
<dbReference type="AlphaFoldDB" id="A0A9E9P4J1"/>
<reference evidence="6" key="1">
    <citation type="journal article" date="2022" name="Front. Microbiol.">
        <title>New perspectives on an old grouping: The genomic and phenotypic variability of Oxalobacter formigenes and the implications for calcium oxalate stone prevention.</title>
        <authorList>
            <person name="Chmiel J.A."/>
            <person name="Carr C."/>
            <person name="Stuivenberg G.A."/>
            <person name="Venema R."/>
            <person name="Chanyi R.M."/>
            <person name="Al K.F."/>
            <person name="Giguere D."/>
            <person name="Say H."/>
            <person name="Akouris P.P."/>
            <person name="Dominguez Romero S.A."/>
            <person name="Kwong A."/>
            <person name="Tai V."/>
            <person name="Koval S.F."/>
            <person name="Razvi H."/>
            <person name="Bjazevic J."/>
            <person name="Burton J.P."/>
        </authorList>
    </citation>
    <scope>NUCLEOTIDE SEQUENCE</scope>
    <source>
        <strain evidence="6">WoOx3</strain>
    </source>
</reference>
<dbReference type="InterPro" id="IPR003439">
    <property type="entry name" value="ABC_transporter-like_ATP-bd"/>
</dbReference>
<evidence type="ECO:0000313" key="7">
    <source>
        <dbReference type="Proteomes" id="UP001156215"/>
    </source>
</evidence>
<dbReference type="PANTHER" id="PTHR24220:SF611">
    <property type="entry name" value="ATP-BINDING COMPONENT OF ABC TRANSPORTER-RELATED"/>
    <property type="match status" value="1"/>
</dbReference>
<dbReference type="SMART" id="SM00382">
    <property type="entry name" value="AAA"/>
    <property type="match status" value="1"/>
</dbReference>
<keyword evidence="7" id="KW-1185">Reference proteome</keyword>
<dbReference type="Pfam" id="PF00005">
    <property type="entry name" value="ABC_tran"/>
    <property type="match status" value="1"/>
</dbReference>
<evidence type="ECO:0000256" key="4">
    <source>
        <dbReference type="ARBA" id="ARBA00022840"/>
    </source>
</evidence>
<dbReference type="CDD" id="cd03255">
    <property type="entry name" value="ABC_MJ0796_LolCDE_FtsE"/>
    <property type="match status" value="1"/>
</dbReference>
<feature type="domain" description="ABC transporter" evidence="5">
    <location>
        <begin position="6"/>
        <end position="231"/>
    </location>
</feature>
<name>A0A9E9P4J1_9BURK</name>
<dbReference type="SUPFAM" id="SSF52540">
    <property type="entry name" value="P-loop containing nucleoside triphosphate hydrolases"/>
    <property type="match status" value="1"/>
</dbReference>
<dbReference type="Gene3D" id="3.40.50.300">
    <property type="entry name" value="P-loop containing nucleotide triphosphate hydrolases"/>
    <property type="match status" value="1"/>
</dbReference>
<protein>
    <submittedName>
        <fullName evidence="6">ABC transporter ATP-binding protein</fullName>
    </submittedName>
</protein>
<dbReference type="Proteomes" id="UP001156215">
    <property type="component" value="Chromosome"/>
</dbReference>